<evidence type="ECO:0000313" key="2">
    <source>
        <dbReference type="EMBL" id="PKW18796.1"/>
    </source>
</evidence>
<dbReference type="Proteomes" id="UP000233786">
    <property type="component" value="Unassembled WGS sequence"/>
</dbReference>
<evidence type="ECO:0000313" key="3">
    <source>
        <dbReference type="Proteomes" id="UP000233786"/>
    </source>
</evidence>
<dbReference type="STRING" id="994479.GCA_000194155_04944"/>
<gene>
    <name evidence="2" type="ORF">A8926_6924</name>
</gene>
<sequence>MPARLPEDFVDKPVVLTAHPLQRCGAFTMAAMAHVAHPREVDEALFRGVWQEMTTTLVKMAELPDAKEPGAFWLSLSYMLWPNSKMNTTNRKKLSYVERAEATKAWRTPPDPEEWPQAPCGLCARQACGFFGKVDVVLAASAEYRNTTVPGHDGLALCVGCLASFYALPHGCLVHRGRLSVVHSWDDDFLAASTYRQVEHTRKQAWGRPPALPPGGFEREQLVLEGIRRYRPRTTVSADVSLLVFTNSNKEQEFTEYQLSQSMTRWVRTVSLRPRWSASYAELERACTTRKVSGAARLARLLVAEPARLPYTIAAAVHGAVDGAKPARVPAVAVGLCELLSSYLTEVMRMPEQYLREIEQLGARAAELIIAQSLSLKKFTVAYRRTGDLRRWINSQSVAWLTADFAKKREPFIEPRQIKLLFEYGDQAWLYRNLFFTAVIAELHKRGYATDDEDAADARDTVESTQTEDGDEEE</sequence>
<protein>
    <recommendedName>
        <fullName evidence="4">CRISPR-associated protein Cst1</fullName>
    </recommendedName>
</protein>
<dbReference type="RefSeq" id="WP_010310348.1">
    <property type="nucleotide sequence ID" value="NZ_CP061007.1"/>
</dbReference>
<accession>A0A2N3Y776</accession>
<dbReference type="EMBL" id="PJNB01000001">
    <property type="protein sequence ID" value="PKW18796.1"/>
    <property type="molecule type" value="Genomic_DNA"/>
</dbReference>
<comment type="caution">
    <text evidence="2">The sequence shown here is derived from an EMBL/GenBank/DDBJ whole genome shotgun (WGS) entry which is preliminary data.</text>
</comment>
<evidence type="ECO:0000256" key="1">
    <source>
        <dbReference type="SAM" id="MobiDB-lite"/>
    </source>
</evidence>
<dbReference type="AlphaFoldDB" id="A0A2N3Y776"/>
<organism evidence="2 3">
    <name type="scientific">Saccharopolyspora spinosa</name>
    <dbReference type="NCBI Taxonomy" id="60894"/>
    <lineage>
        <taxon>Bacteria</taxon>
        <taxon>Bacillati</taxon>
        <taxon>Actinomycetota</taxon>
        <taxon>Actinomycetes</taxon>
        <taxon>Pseudonocardiales</taxon>
        <taxon>Pseudonocardiaceae</taxon>
        <taxon>Saccharopolyspora</taxon>
    </lineage>
</organism>
<name>A0A2N3Y776_SACSN</name>
<feature type="region of interest" description="Disordered" evidence="1">
    <location>
        <begin position="452"/>
        <end position="474"/>
    </location>
</feature>
<proteinExistence type="predicted"/>
<evidence type="ECO:0008006" key="4">
    <source>
        <dbReference type="Google" id="ProtNLM"/>
    </source>
</evidence>
<keyword evidence="3" id="KW-1185">Reference proteome</keyword>
<reference evidence="2" key="1">
    <citation type="submission" date="2017-12" db="EMBL/GenBank/DDBJ databases">
        <title>Sequencing the genomes of 1000 Actinobacteria strains.</title>
        <authorList>
            <person name="Klenk H.-P."/>
        </authorList>
    </citation>
    <scope>NUCLEOTIDE SEQUENCE [LARGE SCALE GENOMIC DNA]</scope>
    <source>
        <strain evidence="2">DSM 44228</strain>
    </source>
</reference>